<comment type="caution">
    <text evidence="2">The sequence shown here is derived from an EMBL/GenBank/DDBJ whole genome shotgun (WGS) entry which is preliminary data.</text>
</comment>
<feature type="transmembrane region" description="Helical" evidence="1">
    <location>
        <begin position="12"/>
        <end position="30"/>
    </location>
</feature>
<feature type="transmembrane region" description="Helical" evidence="1">
    <location>
        <begin position="50"/>
        <end position="75"/>
    </location>
</feature>
<keyword evidence="1" id="KW-1133">Transmembrane helix</keyword>
<organism evidence="2 3">
    <name type="scientific">Gigaspora rosea</name>
    <dbReference type="NCBI Taxonomy" id="44941"/>
    <lineage>
        <taxon>Eukaryota</taxon>
        <taxon>Fungi</taxon>
        <taxon>Fungi incertae sedis</taxon>
        <taxon>Mucoromycota</taxon>
        <taxon>Glomeromycotina</taxon>
        <taxon>Glomeromycetes</taxon>
        <taxon>Diversisporales</taxon>
        <taxon>Gigasporaceae</taxon>
        <taxon>Gigaspora</taxon>
    </lineage>
</organism>
<protein>
    <submittedName>
        <fullName evidence="2">Uncharacterized protein</fullName>
    </submittedName>
</protein>
<keyword evidence="1" id="KW-0812">Transmembrane</keyword>
<name>A0A397UQ22_9GLOM</name>
<gene>
    <name evidence="2" type="ORF">C2G38_2101250</name>
</gene>
<evidence type="ECO:0000313" key="2">
    <source>
        <dbReference type="EMBL" id="RIB12310.1"/>
    </source>
</evidence>
<accession>A0A397UQ22</accession>
<evidence type="ECO:0000256" key="1">
    <source>
        <dbReference type="SAM" id="Phobius"/>
    </source>
</evidence>
<evidence type="ECO:0000313" key="3">
    <source>
        <dbReference type="Proteomes" id="UP000266673"/>
    </source>
</evidence>
<sequence>MIGYIIYRMPLCLNLSFIYYLTYLISIYRYDNDKLIFCIESFFTTVKMLIGWIISLAINVTKKIMICCIFCYNFLLTLSL</sequence>
<dbReference type="EMBL" id="QKWP01001036">
    <property type="protein sequence ID" value="RIB12310.1"/>
    <property type="molecule type" value="Genomic_DNA"/>
</dbReference>
<proteinExistence type="predicted"/>
<keyword evidence="1" id="KW-0472">Membrane</keyword>
<reference evidence="2 3" key="1">
    <citation type="submission" date="2018-06" db="EMBL/GenBank/DDBJ databases">
        <title>Comparative genomics reveals the genomic features of Rhizophagus irregularis, R. cerebriforme, R. diaphanum and Gigaspora rosea, and their symbiotic lifestyle signature.</title>
        <authorList>
            <person name="Morin E."/>
            <person name="San Clemente H."/>
            <person name="Chen E.C.H."/>
            <person name="De La Providencia I."/>
            <person name="Hainaut M."/>
            <person name="Kuo A."/>
            <person name="Kohler A."/>
            <person name="Murat C."/>
            <person name="Tang N."/>
            <person name="Roy S."/>
            <person name="Loubradou J."/>
            <person name="Henrissat B."/>
            <person name="Grigoriev I.V."/>
            <person name="Corradi N."/>
            <person name="Roux C."/>
            <person name="Martin F.M."/>
        </authorList>
    </citation>
    <scope>NUCLEOTIDE SEQUENCE [LARGE SCALE GENOMIC DNA]</scope>
    <source>
        <strain evidence="2 3">DAOM 194757</strain>
    </source>
</reference>
<keyword evidence="3" id="KW-1185">Reference proteome</keyword>
<dbReference type="AlphaFoldDB" id="A0A397UQ22"/>
<dbReference type="Proteomes" id="UP000266673">
    <property type="component" value="Unassembled WGS sequence"/>
</dbReference>